<dbReference type="RefSeq" id="XP_014183076.1">
    <property type="nucleotide sequence ID" value="XM_014327601.1"/>
</dbReference>
<gene>
    <name evidence="1" type="ORF">A1Q1_07365</name>
</gene>
<dbReference type="VEuPathDB" id="FungiDB:A1Q1_07365"/>
<evidence type="ECO:0000313" key="1">
    <source>
        <dbReference type="EMBL" id="EJT51393.1"/>
    </source>
</evidence>
<name>J5R9E5_TRIAS</name>
<proteinExistence type="predicted"/>
<organism evidence="1 2">
    <name type="scientific">Trichosporon asahii var. asahii (strain ATCC 90039 / CBS 2479 / JCM 2466 / KCTC 7840 / NBRC 103889/ NCYC 2677 / UAMH 7654)</name>
    <name type="common">Yeast</name>
    <dbReference type="NCBI Taxonomy" id="1186058"/>
    <lineage>
        <taxon>Eukaryota</taxon>
        <taxon>Fungi</taxon>
        <taxon>Dikarya</taxon>
        <taxon>Basidiomycota</taxon>
        <taxon>Agaricomycotina</taxon>
        <taxon>Tremellomycetes</taxon>
        <taxon>Trichosporonales</taxon>
        <taxon>Trichosporonaceae</taxon>
        <taxon>Trichosporon</taxon>
    </lineage>
</organism>
<dbReference type="Proteomes" id="UP000002748">
    <property type="component" value="Unassembled WGS sequence"/>
</dbReference>
<evidence type="ECO:0008006" key="3">
    <source>
        <dbReference type="Google" id="ProtNLM"/>
    </source>
</evidence>
<dbReference type="HOGENOM" id="CLU_960389_0_0_1"/>
<comment type="caution">
    <text evidence="1">The sequence shown here is derived from an EMBL/GenBank/DDBJ whole genome shotgun (WGS) entry which is preliminary data.</text>
</comment>
<dbReference type="KEGG" id="tasa:A1Q1_07365"/>
<protein>
    <recommendedName>
        <fullName evidence="3">F-box domain-containing protein</fullName>
    </recommendedName>
</protein>
<accession>J5R9E5</accession>
<evidence type="ECO:0000313" key="2">
    <source>
        <dbReference type="Proteomes" id="UP000002748"/>
    </source>
</evidence>
<reference evidence="1 2" key="1">
    <citation type="journal article" date="2012" name="Eukaryot. Cell">
        <title>Draft genome sequence of CBS 2479, the standard type strain of Trichosporon asahii.</title>
        <authorList>
            <person name="Yang R.Y."/>
            <person name="Li H.T."/>
            <person name="Zhu H."/>
            <person name="Zhou G.P."/>
            <person name="Wang M."/>
            <person name="Wang L."/>
        </authorList>
    </citation>
    <scope>NUCLEOTIDE SEQUENCE [LARGE SCALE GENOMIC DNA]</scope>
    <source>
        <strain evidence="2">ATCC 90039 / CBS 2479 / JCM 2466 / KCTC 7840 / NCYC 2677 / UAMH 7654</strain>
    </source>
</reference>
<dbReference type="EMBL" id="ALBS01000057">
    <property type="protein sequence ID" value="EJT51393.1"/>
    <property type="molecule type" value="Genomic_DNA"/>
</dbReference>
<dbReference type="GeneID" id="25990877"/>
<dbReference type="AlphaFoldDB" id="J5R9E5"/>
<sequence length="281" mass="32740">MTSFENFTFTFSFLHVGRPTKAIDHHSFPHIVDLIFEFATFDTLLLLGQVCREWRSRVDAELYHLHDFRASSRYDSKQQGDDWWKHPKYDYYFETASGKPGKLPDVTRLSGTTKIIDLSYRAMSYGADTRAPIDDMRLPEPRWEVDSDLFRTPFAPHRLVFNNHFDTDLPFDEVPRLVVNYRDDEFYVLGVVGNEVELLVFIVHGGSYRQAADWADDVHLMLKKRPKVLYVADQEHLDVLGDDKNDTGYEFKTLEKYRAEIGERNFAIETNFDTPLSPVPA</sequence>